<name>A0ABQ5R1I0_9ACTN</name>
<reference evidence="2" key="1">
    <citation type="submission" date="2022-12" db="EMBL/GenBank/DDBJ databases">
        <title>New Phytohabitans aurantiacus sp. RD004123 nov., an actinomycete isolated from soil.</title>
        <authorList>
            <person name="Triningsih D.W."/>
            <person name="Harunari E."/>
            <person name="Igarashi Y."/>
        </authorList>
    </citation>
    <scope>NUCLEOTIDE SEQUENCE</scope>
    <source>
        <strain evidence="2">RD004123</strain>
    </source>
</reference>
<organism evidence="2 3">
    <name type="scientific">Phytohabitans aurantiacus</name>
    <dbReference type="NCBI Taxonomy" id="3016789"/>
    <lineage>
        <taxon>Bacteria</taxon>
        <taxon>Bacillati</taxon>
        <taxon>Actinomycetota</taxon>
        <taxon>Actinomycetes</taxon>
        <taxon>Micromonosporales</taxon>
        <taxon>Micromonosporaceae</taxon>
    </lineage>
</organism>
<feature type="transmembrane region" description="Helical" evidence="1">
    <location>
        <begin position="127"/>
        <end position="145"/>
    </location>
</feature>
<dbReference type="Proteomes" id="UP001144280">
    <property type="component" value="Unassembled WGS sequence"/>
</dbReference>
<proteinExistence type="predicted"/>
<keyword evidence="3" id="KW-1185">Reference proteome</keyword>
<dbReference type="RefSeq" id="WP_281900114.1">
    <property type="nucleotide sequence ID" value="NZ_BSDI01000030.1"/>
</dbReference>
<gene>
    <name evidence="2" type="ORF">Pa4123_53130</name>
</gene>
<dbReference type="EMBL" id="BSDI01000030">
    <property type="protein sequence ID" value="GLI00037.1"/>
    <property type="molecule type" value="Genomic_DNA"/>
</dbReference>
<accession>A0ABQ5R1I0</accession>
<sequence length="234" mass="24655">MLCTWFKLNRPSWHSVIFYVGAANLMRTMLLRIHPETDPHPHTHYGAYALCAGFALVIGQLVERARSRLTSRVCSALLGLSAMLLAVSYGQTPALPLLVATAVILAATGAGEAAFRILGTRRPSWHSVIFFIGAASVTRTLLAALHPAASALSQFAAYGLCVGFALLVAALMRRAGDLTARVHSGGLGLTGLLLAVFHGDLPPHAPIAATALIVGVTFAGELAYRARAALTPRP</sequence>
<keyword evidence="1" id="KW-0812">Transmembrane</keyword>
<evidence type="ECO:0000313" key="2">
    <source>
        <dbReference type="EMBL" id="GLI00037.1"/>
    </source>
</evidence>
<evidence type="ECO:0000313" key="3">
    <source>
        <dbReference type="Proteomes" id="UP001144280"/>
    </source>
</evidence>
<feature type="transmembrane region" description="Helical" evidence="1">
    <location>
        <begin position="12"/>
        <end position="33"/>
    </location>
</feature>
<keyword evidence="1" id="KW-0472">Membrane</keyword>
<protein>
    <submittedName>
        <fullName evidence="2">Uncharacterized protein</fullName>
    </submittedName>
</protein>
<feature type="transmembrane region" description="Helical" evidence="1">
    <location>
        <begin position="151"/>
        <end position="171"/>
    </location>
</feature>
<keyword evidence="1" id="KW-1133">Transmembrane helix</keyword>
<evidence type="ECO:0000256" key="1">
    <source>
        <dbReference type="SAM" id="Phobius"/>
    </source>
</evidence>
<feature type="transmembrane region" description="Helical" evidence="1">
    <location>
        <begin position="205"/>
        <end position="224"/>
    </location>
</feature>
<feature type="transmembrane region" description="Helical" evidence="1">
    <location>
        <begin position="178"/>
        <end position="199"/>
    </location>
</feature>
<feature type="transmembrane region" description="Helical" evidence="1">
    <location>
        <begin position="45"/>
        <end position="62"/>
    </location>
</feature>
<feature type="transmembrane region" description="Helical" evidence="1">
    <location>
        <begin position="95"/>
        <end position="115"/>
    </location>
</feature>
<feature type="transmembrane region" description="Helical" evidence="1">
    <location>
        <begin position="69"/>
        <end position="89"/>
    </location>
</feature>
<comment type="caution">
    <text evidence="2">The sequence shown here is derived from an EMBL/GenBank/DDBJ whole genome shotgun (WGS) entry which is preliminary data.</text>
</comment>